<dbReference type="PANTHER" id="PTHR43182:SF1">
    <property type="entry name" value="COBALT-PRECORRIN-7 C(5)-METHYLTRANSFERASE"/>
    <property type="match status" value="1"/>
</dbReference>
<evidence type="ECO:0000313" key="7">
    <source>
        <dbReference type="EMBL" id="QMV72360.1"/>
    </source>
</evidence>
<evidence type="ECO:0000256" key="1">
    <source>
        <dbReference type="ARBA" id="ARBA00004953"/>
    </source>
</evidence>
<keyword evidence="2" id="KW-0169">Cobalamin biosynthesis</keyword>
<sequence>MADPWLTLIGVNEDGLSGLSAAAKLALDQAELVFGGLRHLQLAAIDARGRPWPQPFDVAPVLAARGRRVVVLASGDPFWHGVGGSLSAHLQPDEWRCHAQPSTFSLVAARLGWRLEACDCLGLHASPIAQLLPRLAPGRQLITLLRDGAAVLQLADWLSQEGWGQSPLWVMEAVGGPRERCRMLRADEAAAALQADPAQAPVTVAFIAQGGPALPAVPGRPDDWYAHDGQITKAPARALTLATLAPRRGERLWDIGGGSGSVAVEWCLAGGLATSIEQHAARVANIRSNIERFGLQARMQVVHGLAPEALQDLPAPQAIFVGGGFDTTLFAALRAHMPTGCRLVVNAVTLETQALLVQLHGELGGQLLQLELSSAAALGRMRSWKAARPLVQWSWQA</sequence>
<dbReference type="InterPro" id="IPR029063">
    <property type="entry name" value="SAM-dependent_MTases_sf"/>
</dbReference>
<evidence type="ECO:0000256" key="3">
    <source>
        <dbReference type="ARBA" id="ARBA00022603"/>
    </source>
</evidence>
<gene>
    <name evidence="7" type="primary">cbiE</name>
    <name evidence="7" type="ORF">HS961_05685</name>
</gene>
<dbReference type="AlphaFoldDB" id="A0A7G5EED5"/>
<dbReference type="InterPro" id="IPR014008">
    <property type="entry name" value="Cbl_synth_MTase_CbiT"/>
</dbReference>
<keyword evidence="5" id="KW-0949">S-adenosyl-L-methionine</keyword>
<dbReference type="NCBIfam" id="TIGR02469">
    <property type="entry name" value="CbiT"/>
    <property type="match status" value="1"/>
</dbReference>
<dbReference type="GO" id="GO:0008276">
    <property type="term" value="F:protein methyltransferase activity"/>
    <property type="evidence" value="ECO:0007669"/>
    <property type="project" value="InterPro"/>
</dbReference>
<dbReference type="SUPFAM" id="SSF53335">
    <property type="entry name" value="S-adenosyl-L-methionine-dependent methyltransferases"/>
    <property type="match status" value="1"/>
</dbReference>
<accession>A0A7G5EED5</accession>
<dbReference type="CDD" id="cd11644">
    <property type="entry name" value="Precorrin-6Y-MT"/>
    <property type="match status" value="1"/>
</dbReference>
<dbReference type="InterPro" id="IPR050714">
    <property type="entry name" value="Cobalamin_biosynth_MTase"/>
</dbReference>
<dbReference type="PANTHER" id="PTHR43182">
    <property type="entry name" value="COBALT-PRECORRIN-6B C(15)-METHYLTRANSFERASE (DECARBOXYLATING)"/>
    <property type="match status" value="1"/>
</dbReference>
<evidence type="ECO:0000313" key="8">
    <source>
        <dbReference type="Proteomes" id="UP000515240"/>
    </source>
</evidence>
<protein>
    <submittedName>
        <fullName evidence="7">Precorrin-6y C5,15-methyltransferase (Decarboxylating) subunit CbiE</fullName>
    </submittedName>
</protein>
<dbReference type="GO" id="GO:0032259">
    <property type="term" value="P:methylation"/>
    <property type="evidence" value="ECO:0007669"/>
    <property type="project" value="UniProtKB-KW"/>
</dbReference>
<dbReference type="KEGG" id="cpis:HS961_05685"/>
<dbReference type="NCBIfam" id="TIGR02467">
    <property type="entry name" value="CbiE"/>
    <property type="match status" value="1"/>
</dbReference>
<evidence type="ECO:0000256" key="4">
    <source>
        <dbReference type="ARBA" id="ARBA00022679"/>
    </source>
</evidence>
<dbReference type="UniPathway" id="UPA00148"/>
<keyword evidence="3 7" id="KW-0489">Methyltransferase</keyword>
<evidence type="ECO:0000256" key="5">
    <source>
        <dbReference type="ARBA" id="ARBA00022691"/>
    </source>
</evidence>
<keyword evidence="8" id="KW-1185">Reference proteome</keyword>
<dbReference type="Gene3D" id="3.40.50.150">
    <property type="entry name" value="Vaccinia Virus protein VP39"/>
    <property type="match status" value="1"/>
</dbReference>
<dbReference type="Pfam" id="PF00590">
    <property type="entry name" value="TP_methylase"/>
    <property type="match status" value="1"/>
</dbReference>
<dbReference type="InterPro" id="IPR012818">
    <property type="entry name" value="CbiE"/>
</dbReference>
<dbReference type="GO" id="GO:0009236">
    <property type="term" value="P:cobalamin biosynthetic process"/>
    <property type="evidence" value="ECO:0007669"/>
    <property type="project" value="UniProtKB-UniPathway"/>
</dbReference>
<dbReference type="Proteomes" id="UP000515240">
    <property type="component" value="Chromosome"/>
</dbReference>
<keyword evidence="4 7" id="KW-0808">Transferase</keyword>
<dbReference type="SUPFAM" id="SSF53790">
    <property type="entry name" value="Tetrapyrrole methylase"/>
    <property type="match status" value="1"/>
</dbReference>
<evidence type="ECO:0000259" key="6">
    <source>
        <dbReference type="Pfam" id="PF00590"/>
    </source>
</evidence>
<dbReference type="InterPro" id="IPR006365">
    <property type="entry name" value="Cbl_synth_CobL"/>
</dbReference>
<dbReference type="EMBL" id="CP058554">
    <property type="protein sequence ID" value="QMV72360.1"/>
    <property type="molecule type" value="Genomic_DNA"/>
</dbReference>
<dbReference type="InterPro" id="IPR014777">
    <property type="entry name" value="4pyrrole_Mease_sub1"/>
</dbReference>
<proteinExistence type="predicted"/>
<dbReference type="PIRSF" id="PIRSF036428">
    <property type="entry name" value="CobL"/>
    <property type="match status" value="1"/>
</dbReference>
<dbReference type="Gene3D" id="3.40.1010.10">
    <property type="entry name" value="Cobalt-precorrin-4 Transmethylase, Domain 1"/>
    <property type="match status" value="1"/>
</dbReference>
<dbReference type="RefSeq" id="WP_182326780.1">
    <property type="nucleotide sequence ID" value="NZ_CP058554.1"/>
</dbReference>
<comment type="pathway">
    <text evidence="1">Cofactor biosynthesis; adenosylcobalamin biosynthesis.</text>
</comment>
<dbReference type="InterPro" id="IPR000878">
    <property type="entry name" value="4pyrrol_Mease"/>
</dbReference>
<organism evidence="7 8">
    <name type="scientific">Comamonas piscis</name>
    <dbReference type="NCBI Taxonomy" id="1562974"/>
    <lineage>
        <taxon>Bacteria</taxon>
        <taxon>Pseudomonadati</taxon>
        <taxon>Pseudomonadota</taxon>
        <taxon>Betaproteobacteria</taxon>
        <taxon>Burkholderiales</taxon>
        <taxon>Comamonadaceae</taxon>
        <taxon>Comamonas</taxon>
    </lineage>
</organism>
<evidence type="ECO:0000256" key="2">
    <source>
        <dbReference type="ARBA" id="ARBA00022573"/>
    </source>
</evidence>
<name>A0A7G5EED5_9BURK</name>
<reference evidence="7 8" key="1">
    <citation type="journal article" date="2020" name="G3 (Bethesda)">
        <title>CeMbio - The Caenorhabditis elegans Microbiome Resource.</title>
        <authorList>
            <person name="Dirksen P."/>
            <person name="Assie A."/>
            <person name="Zimmermann J."/>
            <person name="Zhang F."/>
            <person name="Tietje A.M."/>
            <person name="Marsh S.A."/>
            <person name="Felix M.A."/>
            <person name="Shapira M."/>
            <person name="Kaleta C."/>
            <person name="Schulenburg H."/>
            <person name="Samuel B."/>
        </authorList>
    </citation>
    <scope>NUCLEOTIDE SEQUENCE [LARGE SCALE GENOMIC DNA]</scope>
    <source>
        <strain evidence="7 8">BIGb0172</strain>
    </source>
</reference>
<dbReference type="InterPro" id="IPR035996">
    <property type="entry name" value="4pyrrol_Methylase_sf"/>
</dbReference>
<feature type="domain" description="Tetrapyrrole methylase" evidence="6">
    <location>
        <begin position="6"/>
        <end position="182"/>
    </location>
</feature>